<comment type="caution">
    <text evidence="1">The sequence shown here is derived from an EMBL/GenBank/DDBJ whole genome shotgun (WGS) entry which is preliminary data.</text>
</comment>
<dbReference type="RefSeq" id="WP_280758711.1">
    <property type="nucleotide sequence ID" value="NZ_JARXVC010000001.1"/>
</dbReference>
<protein>
    <recommendedName>
        <fullName evidence="3">Tail terminator</fullName>
    </recommendedName>
</protein>
<sequence>MSELVIFPDLEPALVQYIQAELDARSMTVTVASKVPGDRPENMVRISGVGGTRRNVLHEDAGVLVECWCPQEDPASDLARLVRALLDDVDIEVQDGWITSSSSSTPVCFPDPLAKGALRFQFTAEFLTQGRVFE</sequence>
<dbReference type="EMBL" id="JARXVC010000001">
    <property type="protein sequence ID" value="MDH6279343.1"/>
    <property type="molecule type" value="Genomic_DNA"/>
</dbReference>
<name>A0ABT6M4V8_9NOCA</name>
<organism evidence="1 2">
    <name type="scientific">Prescottella agglutinans</name>
    <dbReference type="NCBI Taxonomy" id="1644129"/>
    <lineage>
        <taxon>Bacteria</taxon>
        <taxon>Bacillati</taxon>
        <taxon>Actinomycetota</taxon>
        <taxon>Actinomycetes</taxon>
        <taxon>Mycobacteriales</taxon>
        <taxon>Nocardiaceae</taxon>
        <taxon>Prescottella</taxon>
    </lineage>
</organism>
<proteinExistence type="predicted"/>
<evidence type="ECO:0008006" key="3">
    <source>
        <dbReference type="Google" id="ProtNLM"/>
    </source>
</evidence>
<reference evidence="1 2" key="1">
    <citation type="submission" date="2023-04" db="EMBL/GenBank/DDBJ databases">
        <title>Forest soil microbial communities from Buena Vista Peninsula, Colon Province, Panama.</title>
        <authorList>
            <person name="Bouskill N."/>
        </authorList>
    </citation>
    <scope>NUCLEOTIDE SEQUENCE [LARGE SCALE GENOMIC DNA]</scope>
    <source>
        <strain evidence="1 2">CFH S0262</strain>
    </source>
</reference>
<dbReference type="Proteomes" id="UP001160334">
    <property type="component" value="Unassembled WGS sequence"/>
</dbReference>
<evidence type="ECO:0000313" key="1">
    <source>
        <dbReference type="EMBL" id="MDH6279343.1"/>
    </source>
</evidence>
<keyword evidence="2" id="KW-1185">Reference proteome</keyword>
<evidence type="ECO:0000313" key="2">
    <source>
        <dbReference type="Proteomes" id="UP001160334"/>
    </source>
</evidence>
<gene>
    <name evidence="1" type="ORF">M2280_000548</name>
</gene>
<accession>A0ABT6M4V8</accession>